<name>A0AC34Q467_9BILA</name>
<reference evidence="2" key="1">
    <citation type="submission" date="2022-11" db="UniProtKB">
        <authorList>
            <consortium name="WormBaseParasite"/>
        </authorList>
    </citation>
    <scope>IDENTIFICATION</scope>
</reference>
<proteinExistence type="predicted"/>
<evidence type="ECO:0000313" key="1">
    <source>
        <dbReference type="Proteomes" id="UP000887576"/>
    </source>
</evidence>
<dbReference type="Proteomes" id="UP000887576">
    <property type="component" value="Unplaced"/>
</dbReference>
<evidence type="ECO:0000313" key="2">
    <source>
        <dbReference type="WBParaSite" id="JU765_v2.g12739.t1"/>
    </source>
</evidence>
<accession>A0AC34Q467</accession>
<organism evidence="1 2">
    <name type="scientific">Panagrolaimus sp. JU765</name>
    <dbReference type="NCBI Taxonomy" id="591449"/>
    <lineage>
        <taxon>Eukaryota</taxon>
        <taxon>Metazoa</taxon>
        <taxon>Ecdysozoa</taxon>
        <taxon>Nematoda</taxon>
        <taxon>Chromadorea</taxon>
        <taxon>Rhabditida</taxon>
        <taxon>Tylenchina</taxon>
        <taxon>Panagrolaimomorpha</taxon>
        <taxon>Panagrolaimoidea</taxon>
        <taxon>Panagrolaimidae</taxon>
        <taxon>Panagrolaimus</taxon>
    </lineage>
</organism>
<sequence length="243" mass="27810">MNHTEIDIELSPNNANFCLISGDEGTEFKLEIQSIRLFVKAVNLLDNIAIDIDRKLETNVAKYAVSRSELKSQFITEGRYEFISNLFTEQIPTRIILGLVQHENFIGKLDSDPFIFNHNNIKSISLQANSKSYPNNPYEADWDTHQYTRIYHDLYENCGFVNSSMGITMEEFKESKCFFVFNLTTDMEIDDTFDLIRNGTTSVKIRFDKPVKKGGLSLIIYGEFNGLLCVDKNRVVTSDLSIA</sequence>
<dbReference type="WBParaSite" id="JU765_v2.g12739.t1">
    <property type="protein sequence ID" value="JU765_v2.g12739.t1"/>
    <property type="gene ID" value="JU765_v2.g12739"/>
</dbReference>
<protein>
    <submittedName>
        <fullName evidence="2">Uncharacterized protein</fullName>
    </submittedName>
</protein>